<sequence length="42" mass="4764">MVCNTANAYYSTTAYCKQFKKGNNFGATINHAFYRLKYSCAV</sequence>
<gene>
    <name evidence="1" type="ORF">JCM19302_578</name>
</gene>
<reference evidence="1 2" key="1">
    <citation type="journal article" date="2014" name="Genome Announc.">
        <title>Draft Genome Sequence of Marine Flavobacterium Jejuia pallidilutea Strain 11shimoA1 and Pigmentation Mutants.</title>
        <authorList>
            <person name="Takatani N."/>
            <person name="Nakanishi M."/>
            <person name="Meirelles P."/>
            <person name="Mino S."/>
            <person name="Suda W."/>
            <person name="Oshima K."/>
            <person name="Hattori M."/>
            <person name="Ohkuma M."/>
            <person name="Hosokawa M."/>
            <person name="Miyashita K."/>
            <person name="Thompson F.L."/>
            <person name="Niwa A."/>
            <person name="Sawabe T."/>
            <person name="Sawabe T."/>
        </authorList>
    </citation>
    <scope>NUCLEOTIDE SEQUENCE [LARGE SCALE GENOMIC DNA]</scope>
    <source>
        <strain evidence="2">JCM19302</strain>
    </source>
</reference>
<proteinExistence type="predicted"/>
<protein>
    <submittedName>
        <fullName evidence="1">Uncharacterized protein</fullName>
    </submittedName>
</protein>
<evidence type="ECO:0000313" key="2">
    <source>
        <dbReference type="Proteomes" id="UP000029646"/>
    </source>
</evidence>
<evidence type="ECO:0000313" key="1">
    <source>
        <dbReference type="EMBL" id="GAL71149.1"/>
    </source>
</evidence>
<organism evidence="1 2">
    <name type="scientific">Jejuia pallidilutea</name>
    <dbReference type="NCBI Taxonomy" id="504487"/>
    <lineage>
        <taxon>Bacteria</taxon>
        <taxon>Pseudomonadati</taxon>
        <taxon>Bacteroidota</taxon>
        <taxon>Flavobacteriia</taxon>
        <taxon>Flavobacteriales</taxon>
        <taxon>Flavobacteriaceae</taxon>
        <taxon>Jejuia</taxon>
    </lineage>
</organism>
<name>A0A090W6T2_9FLAO</name>
<dbReference type="Proteomes" id="UP000029646">
    <property type="component" value="Unassembled WGS sequence"/>
</dbReference>
<comment type="caution">
    <text evidence="1">The sequence shown here is derived from an EMBL/GenBank/DDBJ whole genome shotgun (WGS) entry which is preliminary data.</text>
</comment>
<dbReference type="AlphaFoldDB" id="A0A090W6T2"/>
<accession>A0A090W6T2</accession>
<dbReference type="EMBL" id="BBNS01000010">
    <property type="protein sequence ID" value="GAL71149.1"/>
    <property type="molecule type" value="Genomic_DNA"/>
</dbReference>